<protein>
    <submittedName>
        <fullName evidence="2">GNAT family N-acetyltransferase</fullName>
    </submittedName>
</protein>
<dbReference type="GO" id="GO:0016740">
    <property type="term" value="F:transferase activity"/>
    <property type="evidence" value="ECO:0007669"/>
    <property type="project" value="UniProtKB-KW"/>
</dbReference>
<dbReference type="SUPFAM" id="SSF55729">
    <property type="entry name" value="Acyl-CoA N-acyltransferases (Nat)"/>
    <property type="match status" value="1"/>
</dbReference>
<evidence type="ECO:0000259" key="1">
    <source>
        <dbReference type="Pfam" id="PF13480"/>
    </source>
</evidence>
<dbReference type="EMBL" id="WTYQ01000001">
    <property type="protein sequence ID" value="MXP25343.1"/>
    <property type="molecule type" value="Genomic_DNA"/>
</dbReference>
<dbReference type="Pfam" id="PF13480">
    <property type="entry name" value="Acetyltransf_6"/>
    <property type="match status" value="1"/>
</dbReference>
<reference evidence="2 3" key="1">
    <citation type="submission" date="2019-12" db="EMBL/GenBank/DDBJ databases">
        <title>Genomic-based taxomic classification of the family Erythrobacteraceae.</title>
        <authorList>
            <person name="Xu L."/>
        </authorList>
    </citation>
    <scope>NUCLEOTIDE SEQUENCE [LARGE SCALE GENOMIC DNA]</scope>
    <source>
        <strain evidence="2 3">DSM 18604</strain>
    </source>
</reference>
<dbReference type="InterPro" id="IPR016181">
    <property type="entry name" value="Acyl_CoA_acyltransferase"/>
</dbReference>
<dbReference type="RefSeq" id="WP_160738474.1">
    <property type="nucleotide sequence ID" value="NZ_WTYQ01000001.1"/>
</dbReference>
<gene>
    <name evidence="2" type="ORF">GRI39_04690</name>
</gene>
<dbReference type="AlphaFoldDB" id="A0A845A7W1"/>
<comment type="caution">
    <text evidence="2">The sequence shown here is derived from an EMBL/GenBank/DDBJ whole genome shotgun (WGS) entry which is preliminary data.</text>
</comment>
<keyword evidence="3" id="KW-1185">Reference proteome</keyword>
<dbReference type="OrthoDB" id="8334427at2"/>
<dbReference type="InterPro" id="IPR038740">
    <property type="entry name" value="BioF2-like_GNAT_dom"/>
</dbReference>
<evidence type="ECO:0000313" key="3">
    <source>
        <dbReference type="Proteomes" id="UP000460561"/>
    </source>
</evidence>
<name>A0A845A7W1_9SPHN</name>
<dbReference type="Gene3D" id="3.40.630.30">
    <property type="match status" value="1"/>
</dbReference>
<keyword evidence="2" id="KW-0808">Transferase</keyword>
<dbReference type="Proteomes" id="UP000460561">
    <property type="component" value="Unassembled WGS sequence"/>
</dbReference>
<sequence length="328" mass="36966">MIDISYHDSSDILQGLPLHHDGPFTHIEWFQLLEKYGSKPLITLAKDKEEAVALPLLATLRGATIFGNWYNFTWQPLATPKADHPSLLSALAKDLRRTLPTVHFDKVPEENGASSLIQKAFSNAGWTCFKEASDTNHYLALNHQSYSDYLASRPGQLRSTLKRKAKHVETEILTFFDSVVWQSYEKIYSLSWKGSEGNPALLKAFARQQATHGQLRLGLARHEGQVVAAQFWTVEGGTAYIHKLAHNEAFPKLSAGTILTAALMRHVIDIDAVEYVDFGTGNDAYKADWMSDTRSRFRIECYNPSKPKNWVPIARQYARKLVLHRSAG</sequence>
<proteinExistence type="predicted"/>
<evidence type="ECO:0000313" key="2">
    <source>
        <dbReference type="EMBL" id="MXP25343.1"/>
    </source>
</evidence>
<accession>A0A845A7W1</accession>
<feature type="domain" description="BioF2-like acetyltransferase" evidence="1">
    <location>
        <begin position="181"/>
        <end position="286"/>
    </location>
</feature>
<organism evidence="2 3">
    <name type="scientific">Altericroceibacterium indicum</name>
    <dbReference type="NCBI Taxonomy" id="374177"/>
    <lineage>
        <taxon>Bacteria</taxon>
        <taxon>Pseudomonadati</taxon>
        <taxon>Pseudomonadota</taxon>
        <taxon>Alphaproteobacteria</taxon>
        <taxon>Sphingomonadales</taxon>
        <taxon>Erythrobacteraceae</taxon>
        <taxon>Altericroceibacterium</taxon>
    </lineage>
</organism>